<comment type="similarity">
    <text evidence="1">Belongs to the complex I NDUFA9 subunit family.</text>
</comment>
<comment type="subunit">
    <text evidence="5">Complex I is composed of 45 different subunits. This a component of the hydrophobic protein fraction. Interacts with BLOC1S1. Interacts with SLC2A4. Interacts with CLOCK. Interacts with RAB5IF.</text>
</comment>
<evidence type="ECO:0000313" key="8">
    <source>
        <dbReference type="Proteomes" id="UP001519460"/>
    </source>
</evidence>
<dbReference type="InterPro" id="IPR036291">
    <property type="entry name" value="NAD(P)-bd_dom_sf"/>
</dbReference>
<dbReference type="InterPro" id="IPR001509">
    <property type="entry name" value="Epimerase_deHydtase"/>
</dbReference>
<dbReference type="Pfam" id="PF01370">
    <property type="entry name" value="Epimerase"/>
    <property type="match status" value="1"/>
</dbReference>
<dbReference type="CDD" id="cd05271">
    <property type="entry name" value="NDUFA9_like_SDR_a"/>
    <property type="match status" value="1"/>
</dbReference>
<dbReference type="AlphaFoldDB" id="A0ABD0JU83"/>
<sequence>MASIVAKGAAQVGRHTKKQLPRILGAVYISKRNSSNDLPAMKRGRGGRSSFSGIVATVFGASGFVGRYVCNRLGKIGSQIIVPYRCDPYEVERLRLVGDLGQVLFFPFFLNDEESVRKVMKYSNVVINLIGREWETRNYDFEDVHIEGARRIARLARESGVEKLIHFSSLNASQKPQPIYTKLGSKFLRTKWEGELAVRQEFPEAIIFRPADIYGSEDRFLRYYARRRAHGTVPLWKKGEATIKQPVFVSDVAQGVLEAIKDPDAAGKTFELVGPERYYLADLVDYFYRVMRYRHVKRSYLTPLFRMKAYAMSLAPAEPLYSLHKLEKEFVTDVLTGHPTLEDLGITLTRFENQVPWELKPFRQGAYYEEYLGEFSDPPPPPTVSSYAFP</sequence>
<organism evidence="7 8">
    <name type="scientific">Batillaria attramentaria</name>
    <dbReference type="NCBI Taxonomy" id="370345"/>
    <lineage>
        <taxon>Eukaryota</taxon>
        <taxon>Metazoa</taxon>
        <taxon>Spiralia</taxon>
        <taxon>Lophotrochozoa</taxon>
        <taxon>Mollusca</taxon>
        <taxon>Gastropoda</taxon>
        <taxon>Caenogastropoda</taxon>
        <taxon>Sorbeoconcha</taxon>
        <taxon>Cerithioidea</taxon>
        <taxon>Batillariidae</taxon>
        <taxon>Batillaria</taxon>
    </lineage>
</organism>
<dbReference type="EMBL" id="JACVVK020000321">
    <property type="protein sequence ID" value="KAK7478624.1"/>
    <property type="molecule type" value="Genomic_DNA"/>
</dbReference>
<keyword evidence="8" id="KW-1185">Reference proteome</keyword>
<proteinExistence type="inferred from homology"/>
<evidence type="ECO:0000256" key="4">
    <source>
        <dbReference type="ARBA" id="ARBA00043145"/>
    </source>
</evidence>
<evidence type="ECO:0000256" key="2">
    <source>
        <dbReference type="ARBA" id="ARBA00040720"/>
    </source>
</evidence>
<evidence type="ECO:0000259" key="6">
    <source>
        <dbReference type="Pfam" id="PF01370"/>
    </source>
</evidence>
<dbReference type="PANTHER" id="PTHR12126:SF11">
    <property type="entry name" value="NADH DEHYDROGENASE [UBIQUINONE] 1 ALPHA SUBCOMPLEX SUBUNIT 9, MITOCHONDRIAL"/>
    <property type="match status" value="1"/>
</dbReference>
<name>A0ABD0JU83_9CAEN</name>
<evidence type="ECO:0000313" key="7">
    <source>
        <dbReference type="EMBL" id="KAK7478624.1"/>
    </source>
</evidence>
<dbReference type="Proteomes" id="UP001519460">
    <property type="component" value="Unassembled WGS sequence"/>
</dbReference>
<dbReference type="SUPFAM" id="SSF51735">
    <property type="entry name" value="NAD(P)-binding Rossmann-fold domains"/>
    <property type="match status" value="1"/>
</dbReference>
<dbReference type="PANTHER" id="PTHR12126">
    <property type="entry name" value="NADH-UBIQUINONE OXIDOREDUCTASE 39 KDA SUBUNIT-RELATED"/>
    <property type="match status" value="1"/>
</dbReference>
<comment type="caution">
    <text evidence="7">The sequence shown here is derived from an EMBL/GenBank/DDBJ whole genome shotgun (WGS) entry which is preliminary data.</text>
</comment>
<feature type="domain" description="NAD-dependent epimerase/dehydratase" evidence="6">
    <location>
        <begin position="57"/>
        <end position="268"/>
    </location>
</feature>
<evidence type="ECO:0000256" key="1">
    <source>
        <dbReference type="ARBA" id="ARBA00038501"/>
    </source>
</evidence>
<protein>
    <recommendedName>
        <fullName evidence="2">NADH dehydrogenase [ubiquinone] 1 alpha subcomplex subunit 9, mitochondrial</fullName>
    </recommendedName>
    <alternativeName>
        <fullName evidence="4">Complex I-39kD</fullName>
    </alternativeName>
    <alternativeName>
        <fullName evidence="3">NADH-ubiquinone oxidoreductase 39 kDa subunit</fullName>
    </alternativeName>
</protein>
<accession>A0ABD0JU83</accession>
<gene>
    <name evidence="7" type="ORF">BaRGS_00030156</name>
</gene>
<reference evidence="7 8" key="1">
    <citation type="journal article" date="2023" name="Sci. Data">
        <title>Genome assembly of the Korean intertidal mud-creeper Batillaria attramentaria.</title>
        <authorList>
            <person name="Patra A.K."/>
            <person name="Ho P.T."/>
            <person name="Jun S."/>
            <person name="Lee S.J."/>
            <person name="Kim Y."/>
            <person name="Won Y.J."/>
        </authorList>
    </citation>
    <scope>NUCLEOTIDE SEQUENCE [LARGE SCALE GENOMIC DNA]</scope>
    <source>
        <strain evidence="7">Wonlab-2016</strain>
    </source>
</reference>
<dbReference type="Gene3D" id="3.40.50.720">
    <property type="entry name" value="NAD(P)-binding Rossmann-like Domain"/>
    <property type="match status" value="1"/>
</dbReference>
<dbReference type="InterPro" id="IPR051207">
    <property type="entry name" value="ComplexI_NDUFA9_subunit"/>
</dbReference>
<evidence type="ECO:0000256" key="5">
    <source>
        <dbReference type="ARBA" id="ARBA00046455"/>
    </source>
</evidence>
<evidence type="ECO:0000256" key="3">
    <source>
        <dbReference type="ARBA" id="ARBA00042000"/>
    </source>
</evidence>